<gene>
    <name evidence="2" type="ORF">AWW67_03030</name>
</gene>
<dbReference type="AlphaFoldDB" id="A0A150XZH9"/>
<keyword evidence="1" id="KW-0812">Transmembrane</keyword>
<feature type="transmembrane region" description="Helical" evidence="1">
    <location>
        <begin position="73"/>
        <end position="94"/>
    </location>
</feature>
<dbReference type="Proteomes" id="UP000075663">
    <property type="component" value="Unassembled WGS sequence"/>
</dbReference>
<sequence>MNSIKTQTLRLLVFSGVVFLLIFVLDKVPVTSGLIHEKAYGLYVFITVLSFVLSIGTLFFIKNTDQNVWKGVFMGVMVIRLLFTIAYIAIVLYLGMEDRLLFVINLFVVYLFYMVFEIMGLVSNLRAISKKAE</sequence>
<dbReference type="STRING" id="1914963.AWW67_03030"/>
<dbReference type="EMBL" id="LRPB01000023">
    <property type="protein sequence ID" value="KYG84101.1"/>
    <property type="molecule type" value="Genomic_DNA"/>
</dbReference>
<name>A0A150XZH9_9BACT</name>
<proteinExistence type="predicted"/>
<feature type="transmembrane region" description="Helical" evidence="1">
    <location>
        <begin position="7"/>
        <end position="25"/>
    </location>
</feature>
<reference evidence="2 3" key="1">
    <citation type="submission" date="2016-01" db="EMBL/GenBank/DDBJ databases">
        <title>Genome sequencing of Roseivirga seohaensis SW-152.</title>
        <authorList>
            <person name="Selvaratnam C."/>
            <person name="Thevarajoo S."/>
            <person name="Goh K.M."/>
            <person name="Ee R."/>
            <person name="Chan K.-G."/>
            <person name="Chong C.S."/>
        </authorList>
    </citation>
    <scope>NUCLEOTIDE SEQUENCE [LARGE SCALE GENOMIC DNA]</scope>
    <source>
        <strain evidence="2 3">SW-152</strain>
    </source>
</reference>
<evidence type="ECO:0000313" key="2">
    <source>
        <dbReference type="EMBL" id="KYG84101.1"/>
    </source>
</evidence>
<feature type="transmembrane region" description="Helical" evidence="1">
    <location>
        <begin position="100"/>
        <end position="122"/>
    </location>
</feature>
<accession>A0A150XZH9</accession>
<feature type="transmembrane region" description="Helical" evidence="1">
    <location>
        <begin position="40"/>
        <end position="61"/>
    </location>
</feature>
<keyword evidence="1" id="KW-1133">Transmembrane helix</keyword>
<keyword evidence="1" id="KW-0472">Membrane</keyword>
<comment type="caution">
    <text evidence="2">The sequence shown here is derived from an EMBL/GenBank/DDBJ whole genome shotgun (WGS) entry which is preliminary data.</text>
</comment>
<evidence type="ECO:0000313" key="3">
    <source>
        <dbReference type="Proteomes" id="UP000075663"/>
    </source>
</evidence>
<evidence type="ECO:0000256" key="1">
    <source>
        <dbReference type="SAM" id="Phobius"/>
    </source>
</evidence>
<organism evidence="2 3">
    <name type="scientific">Roseivirga seohaensis</name>
    <dbReference type="NCBI Taxonomy" id="1914963"/>
    <lineage>
        <taxon>Bacteria</taxon>
        <taxon>Pseudomonadati</taxon>
        <taxon>Bacteroidota</taxon>
        <taxon>Cytophagia</taxon>
        <taxon>Cytophagales</taxon>
        <taxon>Roseivirgaceae</taxon>
        <taxon>Roseivirga</taxon>
    </lineage>
</organism>
<protein>
    <submittedName>
        <fullName evidence="2">Uncharacterized protein</fullName>
    </submittedName>
</protein>
<dbReference type="RefSeq" id="WP_053222330.1">
    <property type="nucleotide sequence ID" value="NZ_LRPB01000023.1"/>
</dbReference>